<dbReference type="InterPro" id="IPR050143">
    <property type="entry name" value="TRIM/RBCC"/>
</dbReference>
<dbReference type="Pfam" id="PF00643">
    <property type="entry name" value="zf-B_box"/>
    <property type="match status" value="1"/>
</dbReference>
<dbReference type="SMART" id="SM00184">
    <property type="entry name" value="RING"/>
    <property type="match status" value="1"/>
</dbReference>
<dbReference type="AlphaFoldDB" id="A0A9Q1FPI9"/>
<evidence type="ECO:0000259" key="6">
    <source>
        <dbReference type="PROSITE" id="PS50089"/>
    </source>
</evidence>
<dbReference type="InterPro" id="IPR017907">
    <property type="entry name" value="Znf_RING_CS"/>
</dbReference>
<evidence type="ECO:0008006" key="10">
    <source>
        <dbReference type="Google" id="ProtNLM"/>
    </source>
</evidence>
<name>A0A9Q1FPI9_SYNKA</name>
<dbReference type="Gene3D" id="3.30.40.10">
    <property type="entry name" value="Zinc/RING finger domain, C3HC4 (zinc finger)"/>
    <property type="match status" value="1"/>
</dbReference>
<evidence type="ECO:0000256" key="5">
    <source>
        <dbReference type="SAM" id="MobiDB-lite"/>
    </source>
</evidence>
<dbReference type="InterPro" id="IPR058030">
    <property type="entry name" value="TRIM8/14/16/25/29/45/65_CC"/>
</dbReference>
<evidence type="ECO:0000256" key="4">
    <source>
        <dbReference type="PROSITE-ProRule" id="PRU00024"/>
    </source>
</evidence>
<dbReference type="PROSITE" id="PS50119">
    <property type="entry name" value="ZF_BBOX"/>
    <property type="match status" value="1"/>
</dbReference>
<proteinExistence type="predicted"/>
<protein>
    <recommendedName>
        <fullName evidence="10">Tripartite motif-containing protein 65-like</fullName>
    </recommendedName>
</protein>
<dbReference type="EMBL" id="JAINUF010000004">
    <property type="protein sequence ID" value="KAJ8363599.1"/>
    <property type="molecule type" value="Genomic_DNA"/>
</dbReference>
<dbReference type="Proteomes" id="UP001152622">
    <property type="component" value="Chromosome 4"/>
</dbReference>
<evidence type="ECO:0000313" key="8">
    <source>
        <dbReference type="EMBL" id="KAJ8363599.1"/>
    </source>
</evidence>
<dbReference type="OrthoDB" id="5951542at2759"/>
<dbReference type="InterPro" id="IPR013083">
    <property type="entry name" value="Znf_RING/FYVE/PHD"/>
</dbReference>
<keyword evidence="2 4" id="KW-0863">Zinc-finger</keyword>
<dbReference type="InterPro" id="IPR027370">
    <property type="entry name" value="Znf-RING_euk"/>
</dbReference>
<feature type="domain" description="B box-type" evidence="7">
    <location>
        <begin position="95"/>
        <end position="142"/>
    </location>
</feature>
<feature type="region of interest" description="Disordered" evidence="5">
    <location>
        <begin position="139"/>
        <end position="159"/>
    </location>
</feature>
<dbReference type="PANTHER" id="PTHR24103">
    <property type="entry name" value="E3 UBIQUITIN-PROTEIN LIGASE TRIM"/>
    <property type="match status" value="1"/>
</dbReference>
<keyword evidence="1" id="KW-0479">Metal-binding</keyword>
<feature type="domain" description="RING-type" evidence="6">
    <location>
        <begin position="8"/>
        <end position="52"/>
    </location>
</feature>
<dbReference type="GO" id="GO:0008270">
    <property type="term" value="F:zinc ion binding"/>
    <property type="evidence" value="ECO:0007669"/>
    <property type="project" value="UniProtKB-KW"/>
</dbReference>
<reference evidence="8" key="1">
    <citation type="journal article" date="2023" name="Science">
        <title>Genome structures resolve the early diversification of teleost fishes.</title>
        <authorList>
            <person name="Parey E."/>
            <person name="Louis A."/>
            <person name="Montfort J."/>
            <person name="Bouchez O."/>
            <person name="Roques C."/>
            <person name="Iampietro C."/>
            <person name="Lluch J."/>
            <person name="Castinel A."/>
            <person name="Donnadieu C."/>
            <person name="Desvignes T."/>
            <person name="Floi Bucao C."/>
            <person name="Jouanno E."/>
            <person name="Wen M."/>
            <person name="Mejri S."/>
            <person name="Dirks R."/>
            <person name="Jansen H."/>
            <person name="Henkel C."/>
            <person name="Chen W.J."/>
            <person name="Zahm M."/>
            <person name="Cabau C."/>
            <person name="Klopp C."/>
            <person name="Thompson A.W."/>
            <person name="Robinson-Rechavi M."/>
            <person name="Braasch I."/>
            <person name="Lecointre G."/>
            <person name="Bobe J."/>
            <person name="Postlethwait J.H."/>
            <person name="Berthelot C."/>
            <person name="Roest Crollius H."/>
            <person name="Guiguen Y."/>
        </authorList>
    </citation>
    <scope>NUCLEOTIDE SEQUENCE</scope>
    <source>
        <strain evidence="8">WJC10195</strain>
    </source>
</reference>
<dbReference type="Pfam" id="PF13445">
    <property type="entry name" value="zf-RING_UBOX"/>
    <property type="match status" value="1"/>
</dbReference>
<keyword evidence="3" id="KW-0862">Zinc</keyword>
<dbReference type="SUPFAM" id="SSF57850">
    <property type="entry name" value="RING/U-box"/>
    <property type="match status" value="1"/>
</dbReference>
<gene>
    <name evidence="8" type="ORF">SKAU_G00124300</name>
</gene>
<keyword evidence="9" id="KW-1185">Reference proteome</keyword>
<dbReference type="Pfam" id="PF25600">
    <property type="entry name" value="TRIM_CC"/>
    <property type="match status" value="1"/>
</dbReference>
<evidence type="ECO:0000256" key="2">
    <source>
        <dbReference type="ARBA" id="ARBA00022771"/>
    </source>
</evidence>
<comment type="caution">
    <text evidence="8">The sequence shown here is derived from an EMBL/GenBank/DDBJ whole genome shotgun (WGS) entry which is preliminary data.</text>
</comment>
<organism evidence="8 9">
    <name type="scientific">Synaphobranchus kaupii</name>
    <name type="common">Kaup's arrowtooth eel</name>
    <dbReference type="NCBI Taxonomy" id="118154"/>
    <lineage>
        <taxon>Eukaryota</taxon>
        <taxon>Metazoa</taxon>
        <taxon>Chordata</taxon>
        <taxon>Craniata</taxon>
        <taxon>Vertebrata</taxon>
        <taxon>Euteleostomi</taxon>
        <taxon>Actinopterygii</taxon>
        <taxon>Neopterygii</taxon>
        <taxon>Teleostei</taxon>
        <taxon>Anguilliformes</taxon>
        <taxon>Synaphobranchidae</taxon>
        <taxon>Synaphobranchus</taxon>
    </lineage>
</organism>
<dbReference type="SUPFAM" id="SSF57845">
    <property type="entry name" value="B-box zinc-binding domain"/>
    <property type="match status" value="1"/>
</dbReference>
<accession>A0A9Q1FPI9</accession>
<evidence type="ECO:0000256" key="1">
    <source>
        <dbReference type="ARBA" id="ARBA00022723"/>
    </source>
</evidence>
<dbReference type="PROSITE" id="PS00518">
    <property type="entry name" value="ZF_RING_1"/>
    <property type="match status" value="1"/>
</dbReference>
<evidence type="ECO:0000259" key="7">
    <source>
        <dbReference type="PROSITE" id="PS50119"/>
    </source>
</evidence>
<dbReference type="Gene3D" id="3.30.160.60">
    <property type="entry name" value="Classic Zinc Finger"/>
    <property type="match status" value="1"/>
</dbReference>
<evidence type="ECO:0000256" key="3">
    <source>
        <dbReference type="ARBA" id="ARBA00022833"/>
    </source>
</evidence>
<sequence>MESSNLSCAICLERFNVPVTIPCGHTFCKGCITVHWDTKAERGYDIQCPMCNEKFNPRPTLKRNVSLSRLTETAAHCVETGGAIPVSRQSNTPVPPEAVCERHMKPLVIYCRNDSKCVCYECAISECNKHDKVLVKDEREKREEGLQKKSGEVEKHMDDTENSITELTENIAKAKVSLQQTSQWMNAKFAQLVKDRAQRLRETQGQIVALKAMPDIQFIQESRLVEVPRMKETSVNVDTNLQDKLATVTEALSRISKLVLEDLEKAINATVGQDKQDNVWHSQKFPERV</sequence>
<dbReference type="InterPro" id="IPR001841">
    <property type="entry name" value="Znf_RING"/>
</dbReference>
<evidence type="ECO:0000313" key="9">
    <source>
        <dbReference type="Proteomes" id="UP001152622"/>
    </source>
</evidence>
<dbReference type="PROSITE" id="PS50089">
    <property type="entry name" value="ZF_RING_2"/>
    <property type="match status" value="1"/>
</dbReference>
<dbReference type="SMART" id="SM00336">
    <property type="entry name" value="BBOX"/>
    <property type="match status" value="1"/>
</dbReference>
<dbReference type="InterPro" id="IPR000315">
    <property type="entry name" value="Znf_B-box"/>
</dbReference>